<feature type="chain" id="PRO_5008885494" evidence="1">
    <location>
        <begin position="19"/>
        <end position="373"/>
    </location>
</feature>
<evidence type="ECO:0000256" key="1">
    <source>
        <dbReference type="SAM" id="SignalP"/>
    </source>
</evidence>
<sequence length="373" mass="41529">MIRIIFLFFMAFSNSSYASWNVVPNLNLEINLKYDPYLKSFYDLTSSGSVLLDLDEVSRGEFKFKHGRDSYIGVSIPDPIHGWYENIQAKRHVTITTLSMEGVNSGVSKRFDILTTLGVGRYIPELIQRVAWWASADGCVATMGNSGVIINPNSISYINSRCNSDAWGMKSNAILSPGGTVERYFKFPLDELNKLPFGLYSGVLNSRNQEYLRSPDRGANADGHEEYIYTVNLEVRPSITNFTVDDEYLSFSITKQKTGIIGLSQTGFNIQGAFLNSQAFDLTLTSSNNALCSGELCLSNSVASTVIPYVAKVFDPSTLLEKRISRSGQKITIYSDKDYHLSGGLLFEFDTENTALSGEFNDILTVRVELKLI</sequence>
<dbReference type="RefSeq" id="WP_065545121.1">
    <property type="nucleotide sequence ID" value="NZ_CP016414.1"/>
</dbReference>
<keyword evidence="3" id="KW-1185">Reference proteome</keyword>
<dbReference type="EMBL" id="CP016414">
    <property type="protein sequence ID" value="ANU35675.1"/>
    <property type="molecule type" value="Genomic_DNA"/>
</dbReference>
<gene>
    <name evidence="2" type="ORF">VSVS05_00542</name>
</gene>
<evidence type="ECO:0000313" key="2">
    <source>
        <dbReference type="EMBL" id="ANU35675.1"/>
    </source>
</evidence>
<feature type="signal peptide" evidence="1">
    <location>
        <begin position="1"/>
        <end position="18"/>
    </location>
</feature>
<name>A0A1C7F6C2_9VIBR</name>
<keyword evidence="1" id="KW-0732">Signal</keyword>
<dbReference type="Proteomes" id="UP000092528">
    <property type="component" value="Chromosome 1"/>
</dbReference>
<protein>
    <submittedName>
        <fullName evidence="2">Uncharacterized protein</fullName>
    </submittedName>
</protein>
<proteinExistence type="predicted"/>
<organism evidence="2 3">
    <name type="scientific">Vibrio scophthalmi</name>
    <dbReference type="NCBI Taxonomy" id="45658"/>
    <lineage>
        <taxon>Bacteria</taxon>
        <taxon>Pseudomonadati</taxon>
        <taxon>Pseudomonadota</taxon>
        <taxon>Gammaproteobacteria</taxon>
        <taxon>Vibrionales</taxon>
        <taxon>Vibrionaceae</taxon>
        <taxon>Vibrio</taxon>
    </lineage>
</organism>
<evidence type="ECO:0000313" key="3">
    <source>
        <dbReference type="Proteomes" id="UP000092528"/>
    </source>
</evidence>
<reference evidence="2 3" key="1">
    <citation type="submission" date="2016-07" db="EMBL/GenBank/DDBJ databases">
        <title>Genome sequencing of Vibrio scophthalmi strain VS-05, an isolated from Paralichthys olivaceus.</title>
        <authorList>
            <person name="Han H.-J."/>
        </authorList>
    </citation>
    <scope>NUCLEOTIDE SEQUENCE [LARGE SCALE GENOMIC DNA]</scope>
    <source>
        <strain evidence="2 3">VS-05</strain>
    </source>
</reference>
<accession>A0A1C7F6C2</accession>
<dbReference type="AlphaFoldDB" id="A0A1C7F6C2"/>